<evidence type="ECO:0000313" key="3">
    <source>
        <dbReference type="Proteomes" id="UP000245783"/>
    </source>
</evidence>
<feature type="compositionally biased region" description="Basic and acidic residues" evidence="1">
    <location>
        <begin position="89"/>
        <end position="107"/>
    </location>
</feature>
<accession>A0A316W576</accession>
<feature type="compositionally biased region" description="Polar residues" evidence="1">
    <location>
        <begin position="126"/>
        <end position="158"/>
    </location>
</feature>
<protein>
    <submittedName>
        <fullName evidence="2">Uncharacterized protein</fullName>
    </submittedName>
</protein>
<sequence>MPIPTEPKTHALVHFEPSNPSGYTSTGRFYSGRTHVYMQEGTKYKSLKKHIGWVHAQDPGEDALIGTTRDVHAMMQESKRQRRISTSSHDSDSSLRSHPLEPKKTPEDIPVASPSSHFMPPPSRSAVASNTLPSSVEQAKSGSASSIMPPSAHTSSPERNVLGGWPSSPQHSPASQDFWNALLDSPTHNDRYL</sequence>
<dbReference type="GeneID" id="37033205"/>
<feature type="region of interest" description="Disordered" evidence="1">
    <location>
        <begin position="74"/>
        <end position="193"/>
    </location>
</feature>
<dbReference type="EMBL" id="KZ819359">
    <property type="protein sequence ID" value="PWN44764.1"/>
    <property type="molecule type" value="Genomic_DNA"/>
</dbReference>
<dbReference type="AlphaFoldDB" id="A0A316W576"/>
<organism evidence="2 3">
    <name type="scientific">Ceraceosorus guamensis</name>
    <dbReference type="NCBI Taxonomy" id="1522189"/>
    <lineage>
        <taxon>Eukaryota</taxon>
        <taxon>Fungi</taxon>
        <taxon>Dikarya</taxon>
        <taxon>Basidiomycota</taxon>
        <taxon>Ustilaginomycotina</taxon>
        <taxon>Exobasidiomycetes</taxon>
        <taxon>Ceraceosorales</taxon>
        <taxon>Ceraceosoraceae</taxon>
        <taxon>Ceraceosorus</taxon>
    </lineage>
</organism>
<dbReference type="InParanoid" id="A0A316W576"/>
<dbReference type="Proteomes" id="UP000245783">
    <property type="component" value="Unassembled WGS sequence"/>
</dbReference>
<feature type="compositionally biased region" description="Polar residues" evidence="1">
    <location>
        <begin position="167"/>
        <end position="178"/>
    </location>
</feature>
<evidence type="ECO:0000313" key="2">
    <source>
        <dbReference type="EMBL" id="PWN44764.1"/>
    </source>
</evidence>
<evidence type="ECO:0000256" key="1">
    <source>
        <dbReference type="SAM" id="MobiDB-lite"/>
    </source>
</evidence>
<gene>
    <name evidence="2" type="ORF">IE81DRAFT_254286</name>
</gene>
<name>A0A316W576_9BASI</name>
<reference evidence="2 3" key="1">
    <citation type="journal article" date="2018" name="Mol. Biol. Evol.">
        <title>Broad Genomic Sampling Reveals a Smut Pathogenic Ancestry of the Fungal Clade Ustilaginomycotina.</title>
        <authorList>
            <person name="Kijpornyongpan T."/>
            <person name="Mondo S.J."/>
            <person name="Barry K."/>
            <person name="Sandor L."/>
            <person name="Lee J."/>
            <person name="Lipzen A."/>
            <person name="Pangilinan J."/>
            <person name="LaButti K."/>
            <person name="Hainaut M."/>
            <person name="Henrissat B."/>
            <person name="Grigoriev I.V."/>
            <person name="Spatafora J.W."/>
            <person name="Aime M.C."/>
        </authorList>
    </citation>
    <scope>NUCLEOTIDE SEQUENCE [LARGE SCALE GENOMIC DNA]</scope>
    <source>
        <strain evidence="2 3">MCA 4658</strain>
    </source>
</reference>
<dbReference type="RefSeq" id="XP_025371924.1">
    <property type="nucleotide sequence ID" value="XM_025511335.1"/>
</dbReference>
<proteinExistence type="predicted"/>
<keyword evidence="3" id="KW-1185">Reference proteome</keyword>